<dbReference type="GO" id="GO:0005975">
    <property type="term" value="P:carbohydrate metabolic process"/>
    <property type="evidence" value="ECO:0007669"/>
    <property type="project" value="InterPro"/>
</dbReference>
<dbReference type="RefSeq" id="XP_055878192.1">
    <property type="nucleotide sequence ID" value="XM_056022217.1"/>
</dbReference>
<dbReference type="PROSITE" id="PS51910">
    <property type="entry name" value="GH18_2"/>
    <property type="match status" value="1"/>
</dbReference>
<dbReference type="InterPro" id="IPR050314">
    <property type="entry name" value="Glycosyl_Hydrlase_18"/>
</dbReference>
<reference evidence="4" key="1">
    <citation type="submission" date="2025-08" db="UniProtKB">
        <authorList>
            <consortium name="RefSeq"/>
        </authorList>
    </citation>
    <scope>IDENTIFICATION</scope>
</reference>
<dbReference type="GO" id="GO:0008061">
    <property type="term" value="F:chitin binding"/>
    <property type="evidence" value="ECO:0007669"/>
    <property type="project" value="InterPro"/>
</dbReference>
<dbReference type="PANTHER" id="PTHR11177">
    <property type="entry name" value="CHITINASE"/>
    <property type="match status" value="1"/>
</dbReference>
<dbReference type="InterPro" id="IPR001223">
    <property type="entry name" value="Glyco_hydro18_cat"/>
</dbReference>
<dbReference type="GO" id="GO:0005576">
    <property type="term" value="C:extracellular region"/>
    <property type="evidence" value="ECO:0007669"/>
    <property type="project" value="TreeGrafter"/>
</dbReference>
<feature type="signal peptide" evidence="1">
    <location>
        <begin position="1"/>
        <end position="19"/>
    </location>
</feature>
<dbReference type="GO" id="GO:0006032">
    <property type="term" value="P:chitin catabolic process"/>
    <property type="evidence" value="ECO:0007669"/>
    <property type="project" value="TreeGrafter"/>
</dbReference>
<gene>
    <name evidence="4" type="primary">LOC129924901</name>
</gene>
<dbReference type="Pfam" id="PF00704">
    <property type="entry name" value="Glyco_hydro_18"/>
    <property type="match status" value="1"/>
</dbReference>
<keyword evidence="3" id="KW-1185">Reference proteome</keyword>
<dbReference type="OrthoDB" id="73875at2759"/>
<dbReference type="Gene3D" id="3.20.20.80">
    <property type="entry name" value="Glycosidases"/>
    <property type="match status" value="1"/>
</dbReference>
<keyword evidence="1" id="KW-0732">Signal</keyword>
<dbReference type="GeneID" id="129924901"/>
<dbReference type="GO" id="GO:0004568">
    <property type="term" value="F:chitinase activity"/>
    <property type="evidence" value="ECO:0007669"/>
    <property type="project" value="TreeGrafter"/>
</dbReference>
<evidence type="ECO:0000256" key="1">
    <source>
        <dbReference type="SAM" id="SignalP"/>
    </source>
</evidence>
<dbReference type="InterPro" id="IPR011583">
    <property type="entry name" value="Chitinase_II/V-like_cat"/>
</dbReference>
<protein>
    <submittedName>
        <fullName evidence="4">Chitotriosidase-1-like</fullName>
    </submittedName>
</protein>
<organism evidence="3 4">
    <name type="scientific">Biomphalaria glabrata</name>
    <name type="common">Bloodfluke planorb</name>
    <name type="synonym">Freshwater snail</name>
    <dbReference type="NCBI Taxonomy" id="6526"/>
    <lineage>
        <taxon>Eukaryota</taxon>
        <taxon>Metazoa</taxon>
        <taxon>Spiralia</taxon>
        <taxon>Lophotrochozoa</taxon>
        <taxon>Mollusca</taxon>
        <taxon>Gastropoda</taxon>
        <taxon>Heterobranchia</taxon>
        <taxon>Euthyneura</taxon>
        <taxon>Panpulmonata</taxon>
        <taxon>Hygrophila</taxon>
        <taxon>Lymnaeoidea</taxon>
        <taxon>Planorbidae</taxon>
        <taxon>Biomphalaria</taxon>
    </lineage>
</organism>
<dbReference type="AlphaFoldDB" id="A0A9W2ZT61"/>
<dbReference type="PANTHER" id="PTHR11177:SF317">
    <property type="entry name" value="CHITINASE 12-RELATED"/>
    <property type="match status" value="1"/>
</dbReference>
<dbReference type="InterPro" id="IPR029070">
    <property type="entry name" value="Chitinase_insertion_sf"/>
</dbReference>
<name>A0A9W2ZT61_BIOGL</name>
<sequence>MKLTVFVIALFSWIQLTQGRCTKVCFFHVSVASSVFFDVRSIDSNISSLCSHVIIGFGLVVDPENPRIQLYERVNDYLLRLQALKNVNANFKILLQVQNFKYVDDINDAYDKMISSINGRRTFVQKIVKLLRDMGFDGVQIRERHFKRVVSIRKEHIVFLQELADAFRSESSATGRPKLLLFESLYESTNIPLLDSCSDVMGICRIVDMVTLETYFFFPLRNVSYRHHSRLFGESPLDQHSVNFVTNYVLSKGCAKEKLLIGVLPAPHTFRYYARIYPEGLYLSAGVRSYDIFCRILKEHATKIQHLSDQAPYLCTEEWRDNRLHQKCIHYFEDALSLKAKANYINQKGLGGFIMWEFIKDDFWGACNEGLYPMLRILSQECK</sequence>
<evidence type="ECO:0000259" key="2">
    <source>
        <dbReference type="PROSITE" id="PS51910"/>
    </source>
</evidence>
<feature type="chain" id="PRO_5040941274" evidence="1">
    <location>
        <begin position="20"/>
        <end position="383"/>
    </location>
</feature>
<dbReference type="InterPro" id="IPR017853">
    <property type="entry name" value="GH"/>
</dbReference>
<proteinExistence type="predicted"/>
<evidence type="ECO:0000313" key="4">
    <source>
        <dbReference type="RefSeq" id="XP_055878192.1"/>
    </source>
</evidence>
<dbReference type="Gene3D" id="3.10.50.10">
    <property type="match status" value="1"/>
</dbReference>
<feature type="domain" description="GH18" evidence="2">
    <location>
        <begin position="21"/>
        <end position="383"/>
    </location>
</feature>
<dbReference type="SUPFAM" id="SSF51445">
    <property type="entry name" value="(Trans)glycosidases"/>
    <property type="match status" value="1"/>
</dbReference>
<evidence type="ECO:0000313" key="3">
    <source>
        <dbReference type="Proteomes" id="UP001165740"/>
    </source>
</evidence>
<accession>A0A9W2ZT61</accession>
<dbReference type="Proteomes" id="UP001165740">
    <property type="component" value="Chromosome 3"/>
</dbReference>
<dbReference type="SMART" id="SM00636">
    <property type="entry name" value="Glyco_18"/>
    <property type="match status" value="1"/>
</dbReference>